<evidence type="ECO:0000256" key="1">
    <source>
        <dbReference type="ARBA" id="ARBA00004123"/>
    </source>
</evidence>
<dbReference type="GO" id="GO:0003677">
    <property type="term" value="F:DNA binding"/>
    <property type="evidence" value="ECO:0007669"/>
    <property type="project" value="UniProtKB-KW"/>
</dbReference>
<keyword evidence="3" id="KW-1185">Reference proteome</keyword>
<evidence type="ECO:0000313" key="3">
    <source>
        <dbReference type="Proteomes" id="UP001201812"/>
    </source>
</evidence>
<proteinExistence type="predicted"/>
<sequence length="240" mass="27222">MTSSDDEIRILPTLRRKWRKTLTKEERQIIINQSEAGQSARQIGAILKCSGTTVCKFLKHYRETESIERQKRKRPAPKITPDMEAMLEQKLKETPTYTAKQGAIDLKAAFGVNVHPETVRHAFLLSRKKRVISMDSDDEIMIVTTPKRPRAQNSGSKVGTKNLTAPQKLAIVRANEQGTKKSDIAKIFDTSINTVYRVLDEYRSAETAIAVKKKFGVQIGIGSVRRIRNKNGLYVRRLND</sequence>
<reference evidence="2" key="1">
    <citation type="submission" date="2022-01" db="EMBL/GenBank/DDBJ databases">
        <title>Genome Sequence Resource for Two Populations of Ditylenchus destructor, the Migratory Endoparasitic Phytonematode.</title>
        <authorList>
            <person name="Zhang H."/>
            <person name="Lin R."/>
            <person name="Xie B."/>
        </authorList>
    </citation>
    <scope>NUCLEOTIDE SEQUENCE</scope>
    <source>
        <strain evidence="2">BazhouSP</strain>
    </source>
</reference>
<dbReference type="AlphaFoldDB" id="A0AAD4MLE0"/>
<comment type="subcellular location">
    <subcellularLocation>
        <location evidence="1">Nucleus</location>
    </subcellularLocation>
</comment>
<evidence type="ECO:0000313" key="2">
    <source>
        <dbReference type="EMBL" id="KAI1697392.1"/>
    </source>
</evidence>
<keyword evidence="2" id="KW-0371">Homeobox</keyword>
<dbReference type="GO" id="GO:0000150">
    <property type="term" value="F:DNA strand exchange activity"/>
    <property type="evidence" value="ECO:0007669"/>
    <property type="project" value="InterPro"/>
</dbReference>
<accession>A0AAD4MLE0</accession>
<gene>
    <name evidence="2" type="ORF">DdX_18519</name>
</gene>
<comment type="caution">
    <text evidence="2">The sequence shown here is derived from an EMBL/GenBank/DDBJ whole genome shotgun (WGS) entry which is preliminary data.</text>
</comment>
<dbReference type="EMBL" id="JAKKPZ010000270">
    <property type="protein sequence ID" value="KAI1697392.1"/>
    <property type="molecule type" value="Genomic_DNA"/>
</dbReference>
<dbReference type="GO" id="GO:0005634">
    <property type="term" value="C:nucleus"/>
    <property type="evidence" value="ECO:0007669"/>
    <property type="project" value="UniProtKB-SubCell"/>
</dbReference>
<keyword evidence="2" id="KW-0238">DNA-binding</keyword>
<dbReference type="InterPro" id="IPR036388">
    <property type="entry name" value="WH-like_DNA-bd_sf"/>
</dbReference>
<dbReference type="SUPFAM" id="SSF46689">
    <property type="entry name" value="Homeodomain-like"/>
    <property type="match status" value="2"/>
</dbReference>
<protein>
    <submittedName>
        <fullName evidence="2">Homeodomain-like domain-containing protein</fullName>
    </submittedName>
</protein>
<dbReference type="Proteomes" id="UP001201812">
    <property type="component" value="Unassembled WGS sequence"/>
</dbReference>
<organism evidence="2 3">
    <name type="scientific">Ditylenchus destructor</name>
    <dbReference type="NCBI Taxonomy" id="166010"/>
    <lineage>
        <taxon>Eukaryota</taxon>
        <taxon>Metazoa</taxon>
        <taxon>Ecdysozoa</taxon>
        <taxon>Nematoda</taxon>
        <taxon>Chromadorea</taxon>
        <taxon>Rhabditida</taxon>
        <taxon>Tylenchina</taxon>
        <taxon>Tylenchomorpha</taxon>
        <taxon>Sphaerularioidea</taxon>
        <taxon>Anguinidae</taxon>
        <taxon>Anguininae</taxon>
        <taxon>Ditylenchus</taxon>
    </lineage>
</organism>
<name>A0AAD4MLE0_9BILA</name>
<dbReference type="Gene3D" id="1.10.10.10">
    <property type="entry name" value="Winged helix-like DNA-binding domain superfamily/Winged helix DNA-binding domain"/>
    <property type="match status" value="1"/>
</dbReference>
<dbReference type="Pfam" id="PF13384">
    <property type="entry name" value="HTH_23"/>
    <property type="match status" value="2"/>
</dbReference>
<dbReference type="InterPro" id="IPR009057">
    <property type="entry name" value="Homeodomain-like_sf"/>
</dbReference>